<dbReference type="Proteomes" id="UP001362999">
    <property type="component" value="Unassembled WGS sequence"/>
</dbReference>
<dbReference type="SUPFAM" id="SSF47807">
    <property type="entry name" value="5' to 3' exonuclease, C-terminal subdomain"/>
    <property type="match status" value="1"/>
</dbReference>
<dbReference type="InterPro" id="IPR006086">
    <property type="entry name" value="XPG-I_dom"/>
</dbReference>
<gene>
    <name evidence="2" type="ORF">R3P38DRAFT_3167928</name>
</gene>
<dbReference type="InterPro" id="IPR036279">
    <property type="entry name" value="5-3_exonuclease_C_sf"/>
</dbReference>
<dbReference type="EMBL" id="JAWWNJ010000003">
    <property type="protein sequence ID" value="KAK7059514.1"/>
    <property type="molecule type" value="Genomic_DNA"/>
</dbReference>
<accession>A0AAW0E7K9</accession>
<comment type="caution">
    <text evidence="2">The sequence shown here is derived from an EMBL/GenBank/DDBJ whole genome shotgun (WGS) entry which is preliminary data.</text>
</comment>
<feature type="domain" description="XPG-I" evidence="1">
    <location>
        <begin position="253"/>
        <end position="323"/>
    </location>
</feature>
<dbReference type="InterPro" id="IPR006084">
    <property type="entry name" value="XPG/Rad2"/>
</dbReference>
<dbReference type="AlphaFoldDB" id="A0AAW0E7K9"/>
<proteinExistence type="predicted"/>
<dbReference type="CDD" id="cd09870">
    <property type="entry name" value="PIN_YEN1"/>
    <property type="match status" value="1"/>
</dbReference>
<dbReference type="PANTHER" id="PTHR11081:SF75">
    <property type="entry name" value="ENDONUCLEASE, PUTATIVE (AFU_ORTHOLOGUE AFUA_3G13260)-RELATED"/>
    <property type="match status" value="1"/>
</dbReference>
<evidence type="ECO:0000313" key="2">
    <source>
        <dbReference type="EMBL" id="KAK7059514.1"/>
    </source>
</evidence>
<name>A0AAW0E7K9_9AGAR</name>
<dbReference type="GO" id="GO:0017108">
    <property type="term" value="F:5'-flap endonuclease activity"/>
    <property type="evidence" value="ECO:0007669"/>
    <property type="project" value="TreeGrafter"/>
</dbReference>
<dbReference type="SUPFAM" id="SSF88723">
    <property type="entry name" value="PIN domain-like"/>
    <property type="match status" value="1"/>
</dbReference>
<organism evidence="2 3">
    <name type="scientific">Favolaschia claudopus</name>
    <dbReference type="NCBI Taxonomy" id="2862362"/>
    <lineage>
        <taxon>Eukaryota</taxon>
        <taxon>Fungi</taxon>
        <taxon>Dikarya</taxon>
        <taxon>Basidiomycota</taxon>
        <taxon>Agaricomycotina</taxon>
        <taxon>Agaricomycetes</taxon>
        <taxon>Agaricomycetidae</taxon>
        <taxon>Agaricales</taxon>
        <taxon>Marasmiineae</taxon>
        <taxon>Mycenaceae</taxon>
        <taxon>Favolaschia</taxon>
    </lineage>
</organism>
<dbReference type="PRINTS" id="PR00853">
    <property type="entry name" value="XPGRADSUPER"/>
</dbReference>
<dbReference type="GO" id="GO:0006281">
    <property type="term" value="P:DNA repair"/>
    <property type="evidence" value="ECO:0007669"/>
    <property type="project" value="UniProtKB-ARBA"/>
</dbReference>
<evidence type="ECO:0000259" key="1">
    <source>
        <dbReference type="SMART" id="SM00484"/>
    </source>
</evidence>
<reference evidence="2 3" key="1">
    <citation type="journal article" date="2024" name="J Genomics">
        <title>Draft genome sequencing and assembly of Favolaschia claudopus CIRM-BRFM 2984 isolated from oak limbs.</title>
        <authorList>
            <person name="Navarro D."/>
            <person name="Drula E."/>
            <person name="Chaduli D."/>
            <person name="Cazenave R."/>
            <person name="Ahrendt S."/>
            <person name="Wang J."/>
            <person name="Lipzen A."/>
            <person name="Daum C."/>
            <person name="Barry K."/>
            <person name="Grigoriev I.V."/>
            <person name="Favel A."/>
            <person name="Rosso M.N."/>
            <person name="Martin F."/>
        </authorList>
    </citation>
    <scope>NUCLEOTIDE SEQUENCE [LARGE SCALE GENOMIC DNA]</scope>
    <source>
        <strain evidence="2 3">CIRM-BRFM 2984</strain>
    </source>
</reference>
<dbReference type="InterPro" id="IPR029060">
    <property type="entry name" value="PIN-like_dom_sf"/>
</dbReference>
<keyword evidence="3" id="KW-1185">Reference proteome</keyword>
<dbReference type="Gene3D" id="3.40.50.1010">
    <property type="entry name" value="5'-nuclease"/>
    <property type="match status" value="2"/>
</dbReference>
<sequence>MRSVAQCSKGLTGEDNSAFYGRPKKLARMTAVMGYKAGMTHVVGNLARPGPRSLGAHTWYLLLRRSERLKSDLGRSNKLPIVRSQESPITIHVQFIAVCTVLSRHSSKAAFLGVLKLAGLTSETGDACSSLPTMGIPDYWKTVKPASEVISLKQLAADEGLSEKRRELGSLRVGVDLCLLITQSQAVFHKLHHAQFGRNPELRAVFYKAAAILAAGVDGLFVVDGGARPTVKRNKRVKAKPHWLIEEVEEMLKLFGFHLHKAPGEAEAELAYLNRIGEIDAVLTDDGDAALFGATCILRNLDKNNKDNVTMYTSTALASHPDVQLTQGGIFLLDVLRGRDYDTPLRQTGLPNCGMSIAHGLAHCGFGDSLLAATQTMSDTKLQQFLVSWRAGALAARLPDTFPNIKTLKLYAHPITSWSDGYIPPNTNHWRVRLPSLPELALFVHKKFGWKPTAIGYAFGGPFLQPFDLNRQLHQHVNLGRVDDEYPQMSSFLGIVARQEVRPGVTTYQMKIAVNVLTRQVLSRLRAPTSAAGSSAASITQWFSSQSVERYFPVLVQRFNNNHNVPRRPPPRALPTVIATQVRGLHLGFVDLTLDDEADVNGNNENGEDGRGREGLLWMLMLST</sequence>
<dbReference type="PANTHER" id="PTHR11081">
    <property type="entry name" value="FLAP ENDONUCLEASE FAMILY MEMBER"/>
    <property type="match status" value="1"/>
</dbReference>
<protein>
    <submittedName>
        <fullName evidence="2">PIN domain-like protein</fullName>
    </submittedName>
</protein>
<evidence type="ECO:0000313" key="3">
    <source>
        <dbReference type="Proteomes" id="UP001362999"/>
    </source>
</evidence>
<dbReference type="Pfam" id="PF00867">
    <property type="entry name" value="XPG_I"/>
    <property type="match status" value="1"/>
</dbReference>
<dbReference type="SMART" id="SM00484">
    <property type="entry name" value="XPGI"/>
    <property type="match status" value="1"/>
</dbReference>